<dbReference type="GO" id="GO:0005829">
    <property type="term" value="C:cytosol"/>
    <property type="evidence" value="ECO:0007669"/>
    <property type="project" value="TreeGrafter"/>
</dbReference>
<dbReference type="GO" id="GO:0004386">
    <property type="term" value="F:helicase activity"/>
    <property type="evidence" value="ECO:0007669"/>
    <property type="project" value="UniProtKB-KW"/>
</dbReference>
<evidence type="ECO:0000259" key="2">
    <source>
        <dbReference type="PROSITE" id="PS51192"/>
    </source>
</evidence>
<dbReference type="PANTHER" id="PTHR47396">
    <property type="entry name" value="TYPE I RESTRICTION ENZYME ECOKI R PROTEIN"/>
    <property type="match status" value="1"/>
</dbReference>
<dbReference type="PROSITE" id="PS51192">
    <property type="entry name" value="HELICASE_ATP_BIND_1"/>
    <property type="match status" value="1"/>
</dbReference>
<dbReference type="InterPro" id="IPR014001">
    <property type="entry name" value="Helicase_ATP-bd"/>
</dbReference>
<dbReference type="InterPro" id="IPR027417">
    <property type="entry name" value="P-loop_NTPase"/>
</dbReference>
<keyword evidence="4" id="KW-1185">Reference proteome</keyword>
<keyword evidence="3" id="KW-0347">Helicase</keyword>
<dbReference type="InterPro" id="IPR006935">
    <property type="entry name" value="Helicase/UvrB_N"/>
</dbReference>
<comment type="caution">
    <text evidence="3">The sequence shown here is derived from an EMBL/GenBank/DDBJ whole genome shotgun (WGS) entry which is preliminary data.</text>
</comment>
<organism evidence="3 4">
    <name type="scientific">Wenzhouxiangella sediminis</name>
    <dbReference type="NCBI Taxonomy" id="1792836"/>
    <lineage>
        <taxon>Bacteria</taxon>
        <taxon>Pseudomonadati</taxon>
        <taxon>Pseudomonadota</taxon>
        <taxon>Gammaproteobacteria</taxon>
        <taxon>Chromatiales</taxon>
        <taxon>Wenzhouxiangellaceae</taxon>
        <taxon>Wenzhouxiangella</taxon>
    </lineage>
</organism>
<evidence type="ECO:0000313" key="3">
    <source>
        <dbReference type="EMBL" id="RFF29408.1"/>
    </source>
</evidence>
<dbReference type="GO" id="GO:0003677">
    <property type="term" value="F:DNA binding"/>
    <property type="evidence" value="ECO:0007669"/>
    <property type="project" value="InterPro"/>
</dbReference>
<dbReference type="OrthoDB" id="9814088at2"/>
<proteinExistence type="predicted"/>
<dbReference type="Proteomes" id="UP000260351">
    <property type="component" value="Unassembled WGS sequence"/>
</dbReference>
<dbReference type="SUPFAM" id="SSF52540">
    <property type="entry name" value="P-loop containing nucleoside triphosphate hydrolases"/>
    <property type="match status" value="2"/>
</dbReference>
<dbReference type="InterPro" id="IPR038718">
    <property type="entry name" value="SNF2-like_sf"/>
</dbReference>
<feature type="region of interest" description="Disordered" evidence="1">
    <location>
        <begin position="497"/>
        <end position="517"/>
    </location>
</feature>
<dbReference type="GO" id="GO:0005524">
    <property type="term" value="F:ATP binding"/>
    <property type="evidence" value="ECO:0007669"/>
    <property type="project" value="InterPro"/>
</dbReference>
<evidence type="ECO:0000313" key="4">
    <source>
        <dbReference type="Proteomes" id="UP000260351"/>
    </source>
</evidence>
<dbReference type="GO" id="GO:0016787">
    <property type="term" value="F:hydrolase activity"/>
    <property type="evidence" value="ECO:0007669"/>
    <property type="project" value="InterPro"/>
</dbReference>
<accession>A0A3E1K616</accession>
<name>A0A3E1K616_9GAMM</name>
<reference evidence="3 4" key="1">
    <citation type="submission" date="2018-08" db="EMBL/GenBank/DDBJ databases">
        <title>Wenzhouxiangella salilacus sp. nov., a novel bacterium isolated from a saline lake in Xinjiang Province, China.</title>
        <authorList>
            <person name="Han S."/>
        </authorList>
    </citation>
    <scope>NUCLEOTIDE SEQUENCE [LARGE SCALE GENOMIC DNA]</scope>
    <source>
        <strain evidence="3 4">XDB06</strain>
    </source>
</reference>
<evidence type="ECO:0000256" key="1">
    <source>
        <dbReference type="SAM" id="MobiDB-lite"/>
    </source>
</evidence>
<keyword evidence="3" id="KW-0067">ATP-binding</keyword>
<dbReference type="Gene3D" id="3.40.50.10810">
    <property type="entry name" value="Tandem AAA-ATPase domain"/>
    <property type="match status" value="2"/>
</dbReference>
<gene>
    <name evidence="3" type="ORF">DZC52_13260</name>
</gene>
<dbReference type="Pfam" id="PF04851">
    <property type="entry name" value="ResIII"/>
    <property type="match status" value="1"/>
</dbReference>
<dbReference type="RefSeq" id="WP_116651631.1">
    <property type="nucleotide sequence ID" value="NZ_QUZK01000047.1"/>
</dbReference>
<dbReference type="Gene3D" id="3.40.50.300">
    <property type="entry name" value="P-loop containing nucleotide triphosphate hydrolases"/>
    <property type="match status" value="1"/>
</dbReference>
<dbReference type="InterPro" id="IPR050742">
    <property type="entry name" value="Helicase_Restrict-Modif_Enz"/>
</dbReference>
<dbReference type="PANTHER" id="PTHR47396:SF1">
    <property type="entry name" value="ATP-DEPENDENT HELICASE IRC3-RELATED"/>
    <property type="match status" value="1"/>
</dbReference>
<protein>
    <submittedName>
        <fullName evidence="3">Helicase</fullName>
    </submittedName>
</protein>
<dbReference type="EMBL" id="QUZK01000047">
    <property type="protein sequence ID" value="RFF29408.1"/>
    <property type="molecule type" value="Genomic_DNA"/>
</dbReference>
<keyword evidence="3" id="KW-0378">Hydrolase</keyword>
<dbReference type="AlphaFoldDB" id="A0A3E1K616"/>
<keyword evidence="3" id="KW-0547">Nucleotide-binding</keyword>
<sequence>MSLQGIDVRTARRILDFSGGDEDLRTLGELQLRGAVALHNMITDPEVGMGYLADEVGMGKTYIALGVVALLRYFNPSLRVLFICPSKNVQEKWYAREYQSFTRHNVKVNQYRIRTPEGRPAAPRVSCRNVPELIRAASSGYYADFFVGMGAFSIGLSEEEEQWQRKLDELQFLLPAHQRAKTITDKQGVKDQYAKALNYVLPMFDLVVIDEAHNFKHDFHSSDRNYVLSGVLGFRHQKNFVPRVNNALLLSATPYDRDLNQLRNQLKLVGKGELLPEGLAAERDDEARPFLRRFLVRRLNELNIAGTPHTRNMYRREWRCGDRAEVELETDEQKLITALVQKKVGEMLRGREGNPSFQTGLLASFESFGESTKSPPVEFDGDLTEREQGDAEDRNVIGAIRDSYVEAELGRTLPHPKMDFVADRLATEVFERGRKQIVFVRRVKSVKEIKEKLDDHYNDWLFRYIRGQLGEFPEAMEVFRALEDAYRRLSRHRDGDIAGGEYRTGESEDAEDRQPPSNDTFFSWFFRGEADAEQSKLLDTGGGAFTTPDLIRSGLAARNQVVSPLLEINWAREICRYRSEDLLHLCKDAGAEIAQHARGFSTGETQNDLFGEFQAAQLGFIDWYGHVRDIPALCAMARWLHPASGSSKREAFRPGQVPGNLEVHTFFDALEQAGLSDALIPRKRELIEALFSDGGFDPENLRVLEIHRALLGLCLRTGHGIVDLYLARLRQGAENLTKTTRGAWMDDVAARLREQSTRDGFSTYRELHDLSDQLELVIKSNLPDVYEKTREEYRLYFSRMLNPVAPIMGASGATVGSRSAQARKFRMPGYPLALVSTDVFQEGEDLHTFCDSVVHYGLSGSPVHIEQKTGRVDRIASQAQRRLLSLKASDDVQDDKLIQVTFPYVKESIETLQVRQLCGNLNKFLESLHEIGRRDTPMDDHIDMDRVLQDRSAIPEQIRERLKSPYVPDVPEHAPELNRESNLDAEATRVDRMSGHVRSLLRDYFDGTVPEAGRWNNVRTRGEVELSEVRMTSARASGELLLKAHRPAEEISLGNMTRKALAELMEKESWRSLSRTYAVPVANRSFRLYHDSELLIGEELNTWPGEIDRFFERFSLDHDPFEYAKPTSKPIVDCWKRARSSGSTKYGQLEAMVAGSVERDHLKLVLSFGAEGNNRRHKIRIYEYLDRCIFLSTAADKKVVKGLTVDQIASLTWERNANTDVVEFMLSPEMDIVGRAIQPIEGLTLRKFLYCAYTLATATDRLEYLIQEPDLH</sequence>
<feature type="domain" description="Helicase ATP-binding" evidence="2">
    <location>
        <begin position="52"/>
        <end position="272"/>
    </location>
</feature>
<dbReference type="SMART" id="SM00487">
    <property type="entry name" value="DEXDc"/>
    <property type="match status" value="1"/>
</dbReference>